<protein>
    <submittedName>
        <fullName evidence="9">FAD-binding and (Fe-S)-binding domain-containing protein</fullName>
    </submittedName>
</protein>
<dbReference type="Gene3D" id="3.30.43.10">
    <property type="entry name" value="Uridine Diphospho-n-acetylenolpyruvylglucosamine Reductase, domain 2"/>
    <property type="match status" value="1"/>
</dbReference>
<dbReference type="SUPFAM" id="SSF46548">
    <property type="entry name" value="alpha-helical ferredoxin"/>
    <property type="match status" value="1"/>
</dbReference>
<dbReference type="PANTHER" id="PTHR11748">
    <property type="entry name" value="D-LACTATE DEHYDROGENASE"/>
    <property type="match status" value="1"/>
</dbReference>
<dbReference type="Pfam" id="PF13183">
    <property type="entry name" value="Fer4_8"/>
    <property type="match status" value="1"/>
</dbReference>
<dbReference type="InterPro" id="IPR016171">
    <property type="entry name" value="Vanillyl_alc_oxidase_C-sub2"/>
</dbReference>
<dbReference type="AlphaFoldDB" id="A0AAU7DK60"/>
<evidence type="ECO:0000259" key="8">
    <source>
        <dbReference type="PROSITE" id="PS51387"/>
    </source>
</evidence>
<keyword evidence="6" id="KW-0408">Iron</keyword>
<dbReference type="Pfam" id="PF02754">
    <property type="entry name" value="CCG"/>
    <property type="match status" value="1"/>
</dbReference>
<dbReference type="InterPro" id="IPR009051">
    <property type="entry name" value="Helical_ferredxn"/>
</dbReference>
<dbReference type="InterPro" id="IPR016167">
    <property type="entry name" value="FAD-bd_PCMH_sub1"/>
</dbReference>
<dbReference type="Pfam" id="PF02913">
    <property type="entry name" value="FAD-oxidase_C"/>
    <property type="match status" value="1"/>
</dbReference>
<name>A0AAU7DK60_9BACT</name>
<dbReference type="Gene3D" id="1.10.45.10">
    <property type="entry name" value="Vanillyl-alcohol Oxidase, Chain A, domain 4"/>
    <property type="match status" value="1"/>
</dbReference>
<proteinExistence type="predicted"/>
<feature type="domain" description="FAD-binding PCMH-type" evidence="8">
    <location>
        <begin position="52"/>
        <end position="280"/>
    </location>
</feature>
<sequence length="1007" mass="110060">MDVFTILNQPRLDHESFSKHRELEARLKTRLRGDVLFDAGSRALYATDASNYRQLPIGVILPRDEADVEAALAECRAVGAAVLPRGGGTSLSGQGANVAVIFDFSRYMNGLSSINPDAKIAVVQPGIVLDRLRDAAEKHHLTYAPDPATHSRCTLGGMIGNNSCGVHGLLGGKTVDNVESLDVVLYDGTRMTVGRTREEQLQSIIRAGGRKGEIYAGLMRIRDRYSDLVRAKFPRIPRRVSGYNLDELLPENGFNVARALVGSEGTCATVLSATLNLTASPPYRVLTVLGFDDPFVAADSVPLALEHKPIGLEGFDHLLVQFMRRKGLALKELDQLPPGVGFLLVEMGAWTAEEAQAKAEALARACQSWRNPPVAHICTPAEAASVWYVRESALGAVVFVPGEPDRWEGWEDAAVPPEKLGDYLRAISKLMAEYGYSTPLYGHYGQGCVHMRINFDFRSEEGLRNFREFLDRATDVVLDFGGSLSGEHGDGQARAALLPKMFGPELMQAFREFKTLWDPDNRMNPGKLIDAVRVYDPIENLRKGHLRRGQLPSAVPRQKKGADESATAGFKPHFAFARDGGSLETATERCVGVGACRKTDSGVMCPSYRATGDEKHSTRGRAHLLWEMLAGSLHSEGFQSEAVHEALDLCLSCKACKTECPVQVDMAAYKAEFLAQHYKGRMHPLRHYVFGFADKLARMGSITPGMTNAILTGGLTGPLIKRIAGVAPQRALPRLAQQSFVSGHYFSRAERPADKDGASAPDGSSAQKQVFLWPDTWNNYYHPQTLVAAESVLNAAGFIVETEQRHICCGRPLYDFGFLDHARAYLKEVLNRMEARIEARTPIIFLEPSCASVFKDELLEFFPDDDRATRMSEQVWLLADWLAEHASDWVPSRLEGAHVLVHGHCHHKAVFGGPANEIALLRRAGANVEAIKAGCCGMAGPFGFEAEKFEVSKAIASDGLLPAVEAAGPMTVLLADGFSCREQIQQLGNKQALHFAELLARSCACGG</sequence>
<gene>
    <name evidence="9" type="ORF">P8935_24515</name>
</gene>
<evidence type="ECO:0000256" key="5">
    <source>
        <dbReference type="ARBA" id="ARBA00023002"/>
    </source>
</evidence>
<dbReference type="InterPro" id="IPR016169">
    <property type="entry name" value="FAD-bd_PCMH_sub2"/>
</dbReference>
<evidence type="ECO:0000256" key="4">
    <source>
        <dbReference type="ARBA" id="ARBA00022827"/>
    </source>
</evidence>
<dbReference type="InterPro" id="IPR017896">
    <property type="entry name" value="4Fe4S_Fe-S-bd"/>
</dbReference>
<dbReference type="Gene3D" id="1.10.1060.10">
    <property type="entry name" value="Alpha-helical ferredoxin"/>
    <property type="match status" value="1"/>
</dbReference>
<keyword evidence="2" id="KW-0285">Flavoprotein</keyword>
<evidence type="ECO:0000256" key="2">
    <source>
        <dbReference type="ARBA" id="ARBA00022630"/>
    </source>
</evidence>
<reference evidence="9" key="1">
    <citation type="submission" date="2023-03" db="EMBL/GenBank/DDBJ databases">
        <title>Edaphobacter sp.</title>
        <authorList>
            <person name="Huber K.J."/>
            <person name="Papendorf J."/>
            <person name="Pilke C."/>
            <person name="Bunk B."/>
            <person name="Sproeer C."/>
            <person name="Pester M."/>
        </authorList>
    </citation>
    <scope>NUCLEOTIDE SEQUENCE</scope>
    <source>
        <strain evidence="9">DSM 110680</strain>
    </source>
</reference>
<dbReference type="PROSITE" id="PS00198">
    <property type="entry name" value="4FE4S_FER_1"/>
    <property type="match status" value="1"/>
</dbReference>
<dbReference type="PANTHER" id="PTHR11748:SF119">
    <property type="entry name" value="D-2-HYDROXYGLUTARATE DEHYDROGENASE"/>
    <property type="match status" value="1"/>
</dbReference>
<dbReference type="GO" id="GO:0008720">
    <property type="term" value="F:D-lactate dehydrogenase (NAD+) activity"/>
    <property type="evidence" value="ECO:0007669"/>
    <property type="project" value="TreeGrafter"/>
</dbReference>
<dbReference type="Gene3D" id="3.30.70.2740">
    <property type="match status" value="1"/>
</dbReference>
<dbReference type="Gene3D" id="3.30.465.10">
    <property type="match status" value="1"/>
</dbReference>
<dbReference type="InterPro" id="IPR006094">
    <property type="entry name" value="Oxid_FAD_bind_N"/>
</dbReference>
<dbReference type="InterPro" id="IPR016164">
    <property type="entry name" value="FAD-linked_Oxase-like_C"/>
</dbReference>
<dbReference type="SUPFAM" id="SSF56176">
    <property type="entry name" value="FAD-binding/transporter-associated domain-like"/>
    <property type="match status" value="1"/>
</dbReference>
<keyword evidence="7" id="KW-0411">Iron-sulfur</keyword>
<dbReference type="GO" id="GO:1903457">
    <property type="term" value="P:lactate catabolic process"/>
    <property type="evidence" value="ECO:0007669"/>
    <property type="project" value="TreeGrafter"/>
</dbReference>
<dbReference type="SUPFAM" id="SSF55103">
    <property type="entry name" value="FAD-linked oxidases, C-terminal domain"/>
    <property type="match status" value="1"/>
</dbReference>
<evidence type="ECO:0000256" key="3">
    <source>
        <dbReference type="ARBA" id="ARBA00022723"/>
    </source>
</evidence>
<dbReference type="RefSeq" id="WP_348262940.1">
    <property type="nucleotide sequence ID" value="NZ_CP121196.1"/>
</dbReference>
<dbReference type="PROSITE" id="PS51387">
    <property type="entry name" value="FAD_PCMH"/>
    <property type="match status" value="1"/>
</dbReference>
<dbReference type="GO" id="GO:0046872">
    <property type="term" value="F:metal ion binding"/>
    <property type="evidence" value="ECO:0007669"/>
    <property type="project" value="UniProtKB-KW"/>
</dbReference>
<accession>A0AAU7DK60</accession>
<keyword evidence="4" id="KW-0274">FAD</keyword>
<dbReference type="GO" id="GO:0051536">
    <property type="term" value="F:iron-sulfur cluster binding"/>
    <property type="evidence" value="ECO:0007669"/>
    <property type="project" value="UniProtKB-KW"/>
</dbReference>
<comment type="cofactor">
    <cofactor evidence="1">
        <name>FAD</name>
        <dbReference type="ChEBI" id="CHEBI:57692"/>
    </cofactor>
</comment>
<dbReference type="GO" id="GO:0071949">
    <property type="term" value="F:FAD binding"/>
    <property type="evidence" value="ECO:0007669"/>
    <property type="project" value="InterPro"/>
</dbReference>
<dbReference type="InterPro" id="IPR016166">
    <property type="entry name" value="FAD-bd_PCMH"/>
</dbReference>
<evidence type="ECO:0000313" key="9">
    <source>
        <dbReference type="EMBL" id="XBH17715.1"/>
    </source>
</evidence>
<dbReference type="InterPro" id="IPR004017">
    <property type="entry name" value="Cys_rich_dom"/>
</dbReference>
<evidence type="ECO:0000256" key="6">
    <source>
        <dbReference type="ARBA" id="ARBA00023004"/>
    </source>
</evidence>
<dbReference type="InterPro" id="IPR017900">
    <property type="entry name" value="4Fe4S_Fe_S_CS"/>
</dbReference>
<dbReference type="GO" id="GO:0004458">
    <property type="term" value="F:D-lactate dehydrogenase (cytochrome) activity"/>
    <property type="evidence" value="ECO:0007669"/>
    <property type="project" value="TreeGrafter"/>
</dbReference>
<keyword evidence="5" id="KW-0560">Oxidoreductase</keyword>
<keyword evidence="3" id="KW-0479">Metal-binding</keyword>
<evidence type="ECO:0000256" key="7">
    <source>
        <dbReference type="ARBA" id="ARBA00023014"/>
    </source>
</evidence>
<dbReference type="InterPro" id="IPR036318">
    <property type="entry name" value="FAD-bd_PCMH-like_sf"/>
</dbReference>
<dbReference type="InterPro" id="IPR004113">
    <property type="entry name" value="FAD-bd_oxidored_4_C"/>
</dbReference>
<evidence type="ECO:0000256" key="1">
    <source>
        <dbReference type="ARBA" id="ARBA00001974"/>
    </source>
</evidence>
<dbReference type="Pfam" id="PF01565">
    <property type="entry name" value="FAD_binding_4"/>
    <property type="match status" value="1"/>
</dbReference>
<dbReference type="EMBL" id="CP121196">
    <property type="protein sequence ID" value="XBH17715.1"/>
    <property type="molecule type" value="Genomic_DNA"/>
</dbReference>
<organism evidence="9">
    <name type="scientific">Telmatobacter sp. DSM 110680</name>
    <dbReference type="NCBI Taxonomy" id="3036704"/>
    <lineage>
        <taxon>Bacteria</taxon>
        <taxon>Pseudomonadati</taxon>
        <taxon>Acidobacteriota</taxon>
        <taxon>Terriglobia</taxon>
        <taxon>Terriglobales</taxon>
        <taxon>Acidobacteriaceae</taxon>
        <taxon>Telmatobacter</taxon>
    </lineage>
</organism>